<dbReference type="AlphaFoldDB" id="A0A517TUJ2"/>
<dbReference type="NCBIfam" id="TIGR02595">
    <property type="entry name" value="PEP_CTERM"/>
    <property type="match status" value="1"/>
</dbReference>
<name>A0A517TUJ2_9BACT</name>
<accession>A0A517TUJ2</accession>
<feature type="signal peptide" evidence="1">
    <location>
        <begin position="1"/>
        <end position="28"/>
    </location>
</feature>
<keyword evidence="3" id="KW-1185">Reference proteome</keyword>
<dbReference type="OrthoDB" id="262046at2"/>
<protein>
    <recommendedName>
        <fullName evidence="4">PEP-CTERM protein-sorting domain-containing protein</fullName>
    </recommendedName>
</protein>
<dbReference type="Proteomes" id="UP000317909">
    <property type="component" value="Chromosome"/>
</dbReference>
<dbReference type="InterPro" id="IPR013424">
    <property type="entry name" value="Ice-binding_C"/>
</dbReference>
<organism evidence="2 3">
    <name type="scientific">Lacipirellula limnantheis</name>
    <dbReference type="NCBI Taxonomy" id="2528024"/>
    <lineage>
        <taxon>Bacteria</taxon>
        <taxon>Pseudomonadati</taxon>
        <taxon>Planctomycetota</taxon>
        <taxon>Planctomycetia</taxon>
        <taxon>Pirellulales</taxon>
        <taxon>Lacipirellulaceae</taxon>
        <taxon>Lacipirellula</taxon>
    </lineage>
</organism>
<reference evidence="2 3" key="1">
    <citation type="submission" date="2019-02" db="EMBL/GenBank/DDBJ databases">
        <title>Deep-cultivation of Planctomycetes and their phenomic and genomic characterization uncovers novel biology.</title>
        <authorList>
            <person name="Wiegand S."/>
            <person name="Jogler M."/>
            <person name="Boedeker C."/>
            <person name="Pinto D."/>
            <person name="Vollmers J."/>
            <person name="Rivas-Marin E."/>
            <person name="Kohn T."/>
            <person name="Peeters S.H."/>
            <person name="Heuer A."/>
            <person name="Rast P."/>
            <person name="Oberbeckmann S."/>
            <person name="Bunk B."/>
            <person name="Jeske O."/>
            <person name="Meyerdierks A."/>
            <person name="Storesund J.E."/>
            <person name="Kallscheuer N."/>
            <person name="Luecker S."/>
            <person name="Lage O.M."/>
            <person name="Pohl T."/>
            <person name="Merkel B.J."/>
            <person name="Hornburger P."/>
            <person name="Mueller R.-W."/>
            <person name="Bruemmer F."/>
            <person name="Labrenz M."/>
            <person name="Spormann A.M."/>
            <person name="Op den Camp H."/>
            <person name="Overmann J."/>
            <person name="Amann R."/>
            <person name="Jetten M.S.M."/>
            <person name="Mascher T."/>
            <person name="Medema M.H."/>
            <person name="Devos D.P."/>
            <person name="Kaster A.-K."/>
            <person name="Ovreas L."/>
            <person name="Rohde M."/>
            <person name="Galperin M.Y."/>
            <person name="Jogler C."/>
        </authorList>
    </citation>
    <scope>NUCLEOTIDE SEQUENCE [LARGE SCALE GENOMIC DNA]</scope>
    <source>
        <strain evidence="2 3">I41</strain>
    </source>
</reference>
<dbReference type="EMBL" id="CP036339">
    <property type="protein sequence ID" value="QDT72035.1"/>
    <property type="molecule type" value="Genomic_DNA"/>
</dbReference>
<keyword evidence="1" id="KW-0732">Signal</keyword>
<dbReference type="RefSeq" id="WP_145431640.1">
    <property type="nucleotide sequence ID" value="NZ_CP036339.1"/>
</dbReference>
<evidence type="ECO:0000313" key="2">
    <source>
        <dbReference type="EMBL" id="QDT72035.1"/>
    </source>
</evidence>
<proteinExistence type="predicted"/>
<sequence length="248" mass="25490" precursor="true">MLRPATRAVSSALALAMAVCLTASTVQAALIDLTPVGNAVNSVGSVSLAALQNDPAGGIIVGDKVFTGFSYSRIGDMPVPSDVLVLGFKDPDGNWGVSFHGTFVDLPGGAFSDALIRFTVEVDAEAAEAGWQISDAHLFVGGAGVGDESFLTVDETFLGKNETLNAYISTIGPGTNSQLSDSTIFMTPVTKLNVTKDIFASAAAGGFLPARATVIDQSFSQTLVPEPMTLALAGMGGLAMVAISRRRS</sequence>
<dbReference type="KEGG" id="llh:I41_12000"/>
<evidence type="ECO:0000256" key="1">
    <source>
        <dbReference type="SAM" id="SignalP"/>
    </source>
</evidence>
<feature type="chain" id="PRO_5021799512" description="PEP-CTERM protein-sorting domain-containing protein" evidence="1">
    <location>
        <begin position="29"/>
        <end position="248"/>
    </location>
</feature>
<gene>
    <name evidence="2" type="ORF">I41_12000</name>
</gene>
<evidence type="ECO:0008006" key="4">
    <source>
        <dbReference type="Google" id="ProtNLM"/>
    </source>
</evidence>
<evidence type="ECO:0000313" key="3">
    <source>
        <dbReference type="Proteomes" id="UP000317909"/>
    </source>
</evidence>